<dbReference type="InterPro" id="IPR027267">
    <property type="entry name" value="AH/BAR_dom_sf"/>
</dbReference>
<dbReference type="VEuPathDB" id="FungiDB:UREG_07748"/>
<dbReference type="Proteomes" id="UP000002058">
    <property type="component" value="Unassembled WGS sequence"/>
</dbReference>
<dbReference type="CDD" id="cd07589">
    <property type="entry name" value="BAR_DNMBP"/>
    <property type="match status" value="1"/>
</dbReference>
<dbReference type="AlphaFoldDB" id="C4JZZ7"/>
<dbReference type="PANTHER" id="PTHR22834">
    <property type="entry name" value="NUCLEAR FUSION PROTEIN FUS2"/>
    <property type="match status" value="1"/>
</dbReference>
<evidence type="ECO:0000313" key="2">
    <source>
        <dbReference type="EMBL" id="EEP82883.1"/>
    </source>
</evidence>
<dbReference type="GO" id="GO:0005085">
    <property type="term" value="F:guanyl-nucleotide exchange factor activity"/>
    <property type="evidence" value="ECO:0007669"/>
    <property type="project" value="TreeGrafter"/>
</dbReference>
<sequence>MSVRINDMKKRADLVGQVVSSRKRKESDVRAGLSKAFGRRTEKLKQHVGLSEMFTDKEYDILSQKFGDNFFQLQLIMRDVELYMTEMHNSLASVRKSVINPMVTLLKLHDGPQRVMQKRNKRLLDYVKYKAVKDRGDKPDKKTAELGEQFIALNVTLKEELPQLLSLTGKLMEACLNNFVQLQTVWHTLMQKRLGYTIDRMPQDVAQIINDWSGDFTFSEAQVLSLGVCNGTVLADTVNVHNFSAPSTSHGAETASSRRPSSTTTRTFSVEHGTSPKVSVEFGANPPVSFMQSPSHGESFMHHPNGSHAHIGGRSRTNSNFSGTHIPSMNTVVNAPTRSSATPSTGAASNTSYRTTDASPLLPQLSLDTPRFPEFLSDPLSPGYNPNSNGSRPNPPNIAEHPSSPDASRYSGFFSSAMPMAESSTPLTPPDSQPGPKEPKVLFLAASMFEFNIDRARREAGYPYLTYVAGEIFDVIGEKGDLWLARNQDDPTHQVGWIWTKHFAKLAG</sequence>
<feature type="compositionally biased region" description="Polar residues" evidence="1">
    <location>
        <begin position="315"/>
        <end position="358"/>
    </location>
</feature>
<feature type="region of interest" description="Disordered" evidence="1">
    <location>
        <begin position="244"/>
        <end position="280"/>
    </location>
</feature>
<dbReference type="OMA" id="PNGSHAH"/>
<dbReference type="Gene3D" id="1.20.1270.60">
    <property type="entry name" value="Arfaptin homology (AH) domain/BAR domain"/>
    <property type="match status" value="2"/>
</dbReference>
<reference evidence="3" key="1">
    <citation type="journal article" date="2009" name="Genome Res.">
        <title>Comparative genomic analyses of the human fungal pathogens Coccidioides and their relatives.</title>
        <authorList>
            <person name="Sharpton T.J."/>
            <person name="Stajich J.E."/>
            <person name="Rounsley S.D."/>
            <person name="Gardner M.J."/>
            <person name="Wortman J.R."/>
            <person name="Jordar V.S."/>
            <person name="Maiti R."/>
            <person name="Kodira C.D."/>
            <person name="Neafsey D.E."/>
            <person name="Zeng Q."/>
            <person name="Hung C.-Y."/>
            <person name="McMahan C."/>
            <person name="Muszewska A."/>
            <person name="Grynberg M."/>
            <person name="Mandel M.A."/>
            <person name="Kellner E.M."/>
            <person name="Barker B.M."/>
            <person name="Galgiani J.N."/>
            <person name="Orbach M.J."/>
            <person name="Kirkland T.N."/>
            <person name="Cole G.T."/>
            <person name="Henn M.R."/>
            <person name="Birren B.W."/>
            <person name="Taylor J.W."/>
        </authorList>
    </citation>
    <scope>NUCLEOTIDE SEQUENCE [LARGE SCALE GENOMIC DNA]</scope>
    <source>
        <strain evidence="3">UAMH 1704</strain>
    </source>
</reference>
<feature type="compositionally biased region" description="Low complexity" evidence="1">
    <location>
        <begin position="381"/>
        <end position="392"/>
    </location>
</feature>
<evidence type="ECO:0000256" key="1">
    <source>
        <dbReference type="SAM" id="MobiDB-lite"/>
    </source>
</evidence>
<dbReference type="OrthoDB" id="10256089at2759"/>
<dbReference type="eggNOG" id="KOG3519">
    <property type="taxonomic scope" value="Eukaryota"/>
</dbReference>
<feature type="region of interest" description="Disordered" evidence="1">
    <location>
        <begin position="292"/>
        <end position="412"/>
    </location>
</feature>
<dbReference type="RefSeq" id="XP_002582975.1">
    <property type="nucleotide sequence ID" value="XM_002582929.1"/>
</dbReference>
<dbReference type="GeneID" id="8442275"/>
<dbReference type="GO" id="GO:0032955">
    <property type="term" value="P:regulation of division septum assembly"/>
    <property type="evidence" value="ECO:0007669"/>
    <property type="project" value="TreeGrafter"/>
</dbReference>
<dbReference type="HOGENOM" id="CLU_041337_0_0_1"/>
<dbReference type="SUPFAM" id="SSF103657">
    <property type="entry name" value="BAR/IMD domain-like"/>
    <property type="match status" value="1"/>
</dbReference>
<dbReference type="GO" id="GO:0005737">
    <property type="term" value="C:cytoplasm"/>
    <property type="evidence" value="ECO:0007669"/>
    <property type="project" value="TreeGrafter"/>
</dbReference>
<dbReference type="GO" id="GO:0031991">
    <property type="term" value="P:regulation of actomyosin contractile ring contraction"/>
    <property type="evidence" value="ECO:0007669"/>
    <property type="project" value="TreeGrafter"/>
</dbReference>
<organism evidence="2 3">
    <name type="scientific">Uncinocarpus reesii (strain UAMH 1704)</name>
    <dbReference type="NCBI Taxonomy" id="336963"/>
    <lineage>
        <taxon>Eukaryota</taxon>
        <taxon>Fungi</taxon>
        <taxon>Dikarya</taxon>
        <taxon>Ascomycota</taxon>
        <taxon>Pezizomycotina</taxon>
        <taxon>Eurotiomycetes</taxon>
        <taxon>Eurotiomycetidae</taxon>
        <taxon>Onygenales</taxon>
        <taxon>Onygenaceae</taxon>
        <taxon>Uncinocarpus</taxon>
    </lineage>
</organism>
<name>C4JZZ7_UNCRE</name>
<evidence type="ECO:0000313" key="3">
    <source>
        <dbReference type="Proteomes" id="UP000002058"/>
    </source>
</evidence>
<keyword evidence="3" id="KW-1185">Reference proteome</keyword>
<feature type="compositionally biased region" description="Low complexity" evidence="1">
    <location>
        <begin position="254"/>
        <end position="268"/>
    </location>
</feature>
<evidence type="ECO:0008006" key="4">
    <source>
        <dbReference type="Google" id="ProtNLM"/>
    </source>
</evidence>
<dbReference type="InterPro" id="IPR051492">
    <property type="entry name" value="Dynamin-Rho_GEF"/>
</dbReference>
<proteinExistence type="predicted"/>
<dbReference type="EMBL" id="CH476619">
    <property type="protein sequence ID" value="EEP82883.1"/>
    <property type="molecule type" value="Genomic_DNA"/>
</dbReference>
<dbReference type="InParanoid" id="C4JZZ7"/>
<gene>
    <name evidence="2" type="ORF">UREG_07748</name>
</gene>
<dbReference type="PANTHER" id="PTHR22834:SF20">
    <property type="entry name" value="SH3 DOMAIN-CONTAINING PROTEIN"/>
    <property type="match status" value="1"/>
</dbReference>
<dbReference type="KEGG" id="ure:UREG_07748"/>
<protein>
    <recommendedName>
        <fullName evidence="4">BAR domain-containing protein</fullName>
    </recommendedName>
</protein>
<dbReference type="STRING" id="336963.C4JZZ7"/>
<accession>C4JZZ7</accession>